<dbReference type="GeneID" id="88361509"/>
<reference evidence="3 6" key="3">
    <citation type="journal article" date="2019" name="ACS Chem. Biol.">
        <title>Identification and Mobilization of a Cryptic Antibiotic Biosynthesis Gene Locus from a Human-Pathogenic Nocardia Isolate.</title>
        <authorList>
            <person name="Herisse M."/>
            <person name="Ishida K."/>
            <person name="Porter J.L."/>
            <person name="Howden B."/>
            <person name="Hertweck C."/>
            <person name="Stinear T.P."/>
            <person name="Pidot S.J."/>
        </authorList>
    </citation>
    <scope>NUCLEOTIDE SEQUENCE [LARGE SCALE GENOMIC DNA]</scope>
    <source>
        <strain evidence="3 6">AUSMDU00012715</strain>
    </source>
</reference>
<evidence type="ECO:0000313" key="5">
    <source>
        <dbReference type="Proteomes" id="UP000221961"/>
    </source>
</evidence>
<dbReference type="EMBL" id="CP023778">
    <property type="protein sequence ID" value="ATL69763.1"/>
    <property type="molecule type" value="Genomic_DNA"/>
</dbReference>
<protein>
    <submittedName>
        <fullName evidence="2">Uncharacterized protein</fullName>
    </submittedName>
</protein>
<sequence length="88" mass="9918">MQEPLDATRKAIEAMTAWTIGDDEPGDHADFHRERLATLLSEHRNAPVYLAIGLQNLAGLLLLHIEELNGQSPRETLQHIASQLERLR</sequence>
<gene>
    <name evidence="2" type="ORF">AWN90_04870</name>
    <name evidence="1" type="ORF">CRH09_29915</name>
    <name evidence="3" type="ORF">F6W96_30530</name>
</gene>
<organism evidence="2 4">
    <name type="scientific">Nocardia terpenica</name>
    <dbReference type="NCBI Taxonomy" id="455432"/>
    <lineage>
        <taxon>Bacteria</taxon>
        <taxon>Bacillati</taxon>
        <taxon>Actinomycetota</taxon>
        <taxon>Actinomycetes</taxon>
        <taxon>Mycobacteriales</taxon>
        <taxon>Nocardiaceae</taxon>
        <taxon>Nocardia</taxon>
    </lineage>
</organism>
<dbReference type="KEGG" id="ntp:CRH09_29915"/>
<dbReference type="AlphaFoldDB" id="A0A164J177"/>
<evidence type="ECO:0000313" key="2">
    <source>
        <dbReference type="EMBL" id="KZM69940.1"/>
    </source>
</evidence>
<name>A0A164J177_9NOCA</name>
<dbReference type="Proteomes" id="UP000500953">
    <property type="component" value="Chromosome"/>
</dbReference>
<dbReference type="Proteomes" id="UP000221961">
    <property type="component" value="Chromosome"/>
</dbReference>
<evidence type="ECO:0000313" key="3">
    <source>
        <dbReference type="EMBL" id="QIS22038.1"/>
    </source>
</evidence>
<accession>A0A164J177</accession>
<dbReference type="EMBL" id="CP046173">
    <property type="protein sequence ID" value="QIS22038.1"/>
    <property type="molecule type" value="Genomic_DNA"/>
</dbReference>
<dbReference type="Proteomes" id="UP000076512">
    <property type="component" value="Unassembled WGS sequence"/>
</dbReference>
<reference evidence="2 4" key="1">
    <citation type="submission" date="2016-04" db="EMBL/GenBank/DDBJ databases">
        <authorList>
            <person name="Evans L.H."/>
            <person name="Alamgir A."/>
            <person name="Owens N."/>
            <person name="Weber N.D."/>
            <person name="Virtaneva K."/>
            <person name="Barbian K."/>
            <person name="Babar A."/>
            <person name="Rosenke K."/>
        </authorList>
    </citation>
    <scope>NUCLEOTIDE SEQUENCE [LARGE SCALE GENOMIC DNA]</scope>
    <source>
        <strain evidence="2 4">IFM 0406</strain>
    </source>
</reference>
<reference evidence="1 5" key="2">
    <citation type="submission" date="2017-10" db="EMBL/GenBank/DDBJ databases">
        <title>Comparative genomics between pathogenic Norcardia.</title>
        <authorList>
            <person name="Zeng L."/>
        </authorList>
    </citation>
    <scope>NUCLEOTIDE SEQUENCE [LARGE SCALE GENOMIC DNA]</scope>
    <source>
        <strain evidence="1 5">NC_YFY_NT001</strain>
    </source>
</reference>
<keyword evidence="4" id="KW-1185">Reference proteome</keyword>
<dbReference type="EMBL" id="LWGR01000016">
    <property type="protein sequence ID" value="KZM69940.1"/>
    <property type="molecule type" value="Genomic_DNA"/>
</dbReference>
<evidence type="ECO:0000313" key="1">
    <source>
        <dbReference type="EMBL" id="ATL69763.1"/>
    </source>
</evidence>
<evidence type="ECO:0000313" key="4">
    <source>
        <dbReference type="Proteomes" id="UP000076512"/>
    </source>
</evidence>
<evidence type="ECO:0000313" key="6">
    <source>
        <dbReference type="Proteomes" id="UP000500953"/>
    </source>
</evidence>
<dbReference type="RefSeq" id="WP_067578066.1">
    <property type="nucleotide sequence ID" value="NZ_CP023778.1"/>
</dbReference>
<proteinExistence type="predicted"/>
<dbReference type="STRING" id="455432.AWN90_04870"/>